<sequence length="884" mass="97235">MWNPLSWVMEAAALMAIVLANGQHKPPDWEDFVGIIVLLFINATISFIEENNAGNAAAALMAGLAPKTKVLRDGQWSEQDAVILVPGDIISIKLGDIVPADARLLEGDPLKIDQSALTGESLAVTKKLGDEVFSGSTCKQGEINAVVIATGVHTFFGKAAHLVDTTNQVGHFQKVLTAIGNFCICSIAIGIVIEIIVMYPIQHRKYRDGINNLLVLLIGGIPIAMPTVLSVTMAIGSHRLSQQGAITKRMTAIEEMAGMDVLCSDKTGTLTLNKLSVDKNLIEVFSRDMDKETVFLLAARASRMENQDAIDAAIVGTLADPKEARANITEVHFLPFNPVDKRTAITFIDADGKWYRASKGAPEQILALAPNKNEIAAKVHSVIDKFAERGLRSLAVARQEVPEKSKDSPGGPWQFCGLMPLFDPPRHDSAETIRKALNLGVNVKMITGDQLAIAKETGRRLGMGTNMYPSSSLLGQHKDESIAGLPVDELIEKADGFAGVFPEHKYEIVKRLQEKKHICGMTGDGVNDAPALKKADIGIAVADATDAARSASDIVLTEPGLSVIISAVLTSRAIFQRMKNYTIYAVSITIRIVLGFMLLALIWKFDFSPFMVLIIAILNDGTIMTISKDRVKPSPMPDSWKLKEIFATGIALGTYLAVITVIFYWAIHKTNFFPDKFHVRHIKYLRREETAAVYLQVSIVSQALIFVTRSRSWSFVERPGILLLGAFAVAQLVATLITVYANWNFAAIKGIGWGWAGVIWLYNIVFYLPLDLIKFGVRYIFTGNAWDLLFEQKTAFTRQKDYGKGQREAQWAHAQRTLHGLHPPDTRISTDKSGSKELSDIAEQAKRRADMARLRELHTLKGHVESVIRMKGIDVNTIQQNYTL</sequence>
<gene>
    <name evidence="1" type="ORF">O6H91_24G001600</name>
</gene>
<evidence type="ECO:0000313" key="1">
    <source>
        <dbReference type="EMBL" id="KAJ7513347.1"/>
    </source>
</evidence>
<comment type="caution">
    <text evidence="1">The sequence shown here is derived from an EMBL/GenBank/DDBJ whole genome shotgun (WGS) entry which is preliminary data.</text>
</comment>
<name>A0ACC2A8A2_DIPCM</name>
<dbReference type="EMBL" id="CM055115">
    <property type="protein sequence ID" value="KAJ7513347.1"/>
    <property type="molecule type" value="Genomic_DNA"/>
</dbReference>
<evidence type="ECO:0000313" key="2">
    <source>
        <dbReference type="Proteomes" id="UP001162992"/>
    </source>
</evidence>
<reference evidence="2" key="1">
    <citation type="journal article" date="2024" name="Proc. Natl. Acad. Sci. U.S.A.">
        <title>Extraordinary preservation of gene collinearity over three hundred million years revealed in homosporous lycophytes.</title>
        <authorList>
            <person name="Li C."/>
            <person name="Wickell D."/>
            <person name="Kuo L.Y."/>
            <person name="Chen X."/>
            <person name="Nie B."/>
            <person name="Liao X."/>
            <person name="Peng D."/>
            <person name="Ji J."/>
            <person name="Jenkins J."/>
            <person name="Williams M."/>
            <person name="Shu S."/>
            <person name="Plott C."/>
            <person name="Barry K."/>
            <person name="Rajasekar S."/>
            <person name="Grimwood J."/>
            <person name="Han X."/>
            <person name="Sun S."/>
            <person name="Hou Z."/>
            <person name="He W."/>
            <person name="Dai G."/>
            <person name="Sun C."/>
            <person name="Schmutz J."/>
            <person name="Leebens-Mack J.H."/>
            <person name="Li F.W."/>
            <person name="Wang L."/>
        </authorList>
    </citation>
    <scope>NUCLEOTIDE SEQUENCE [LARGE SCALE GENOMIC DNA]</scope>
    <source>
        <strain evidence="2">cv. PW_Plant_1</strain>
    </source>
</reference>
<proteinExistence type="predicted"/>
<protein>
    <submittedName>
        <fullName evidence="1">Uncharacterized protein</fullName>
    </submittedName>
</protein>
<keyword evidence="2" id="KW-1185">Reference proteome</keyword>
<organism evidence="1 2">
    <name type="scientific">Diphasiastrum complanatum</name>
    <name type="common">Issler's clubmoss</name>
    <name type="synonym">Lycopodium complanatum</name>
    <dbReference type="NCBI Taxonomy" id="34168"/>
    <lineage>
        <taxon>Eukaryota</taxon>
        <taxon>Viridiplantae</taxon>
        <taxon>Streptophyta</taxon>
        <taxon>Embryophyta</taxon>
        <taxon>Tracheophyta</taxon>
        <taxon>Lycopodiopsida</taxon>
        <taxon>Lycopodiales</taxon>
        <taxon>Lycopodiaceae</taxon>
        <taxon>Lycopodioideae</taxon>
        <taxon>Diphasiastrum</taxon>
    </lineage>
</organism>
<dbReference type="Proteomes" id="UP001162992">
    <property type="component" value="Chromosome 24"/>
</dbReference>
<accession>A0ACC2A8A2</accession>